<evidence type="ECO:0000313" key="2">
    <source>
        <dbReference type="Proteomes" id="UP001165090"/>
    </source>
</evidence>
<feature type="non-terminal residue" evidence="1">
    <location>
        <position position="1"/>
    </location>
</feature>
<feature type="non-terminal residue" evidence="1">
    <location>
        <position position="130"/>
    </location>
</feature>
<gene>
    <name evidence="1" type="ORF">VaNZ11_007847</name>
</gene>
<accession>A0ABQ5S570</accession>
<dbReference type="EMBL" id="BSDZ01000020">
    <property type="protein sequence ID" value="GLI64588.1"/>
    <property type="molecule type" value="Genomic_DNA"/>
</dbReference>
<keyword evidence="2" id="KW-1185">Reference proteome</keyword>
<dbReference type="CDD" id="cd00037">
    <property type="entry name" value="CLECT"/>
    <property type="match status" value="1"/>
</dbReference>
<name>A0ABQ5S570_9CHLO</name>
<organism evidence="1 2">
    <name type="scientific">Volvox africanus</name>
    <dbReference type="NCBI Taxonomy" id="51714"/>
    <lineage>
        <taxon>Eukaryota</taxon>
        <taxon>Viridiplantae</taxon>
        <taxon>Chlorophyta</taxon>
        <taxon>core chlorophytes</taxon>
        <taxon>Chlorophyceae</taxon>
        <taxon>CS clade</taxon>
        <taxon>Chlamydomonadales</taxon>
        <taxon>Volvocaceae</taxon>
        <taxon>Volvox</taxon>
    </lineage>
</organism>
<reference evidence="1 2" key="1">
    <citation type="journal article" date="2023" name="IScience">
        <title>Expanded male sex-determining region conserved during the evolution of homothallism in the green alga Volvox.</title>
        <authorList>
            <person name="Yamamoto K."/>
            <person name="Matsuzaki R."/>
            <person name="Mahakham W."/>
            <person name="Heman W."/>
            <person name="Sekimoto H."/>
            <person name="Kawachi M."/>
            <person name="Minakuchi Y."/>
            <person name="Toyoda A."/>
            <person name="Nozaki H."/>
        </authorList>
    </citation>
    <scope>NUCLEOTIDE SEQUENCE [LARGE SCALE GENOMIC DNA]</scope>
    <source>
        <strain evidence="1 2">NIES-4468</strain>
    </source>
</reference>
<protein>
    <recommendedName>
        <fullName evidence="3">C-type lectin domain-containing protein</fullName>
    </recommendedName>
</protein>
<dbReference type="InterPro" id="IPR016187">
    <property type="entry name" value="CTDL_fold"/>
</dbReference>
<evidence type="ECO:0008006" key="3">
    <source>
        <dbReference type="Google" id="ProtNLM"/>
    </source>
</evidence>
<dbReference type="Proteomes" id="UP001165090">
    <property type="component" value="Unassembled WGS sequence"/>
</dbReference>
<comment type="caution">
    <text evidence="1">The sequence shown here is derived from an EMBL/GenBank/DDBJ whole genome shotgun (WGS) entry which is preliminary data.</text>
</comment>
<evidence type="ECO:0000313" key="1">
    <source>
        <dbReference type="EMBL" id="GLI64588.1"/>
    </source>
</evidence>
<dbReference type="SUPFAM" id="SSF56436">
    <property type="entry name" value="C-type lectin-like"/>
    <property type="match status" value="1"/>
</dbReference>
<proteinExistence type="predicted"/>
<sequence length="130" mass="14109">EEASPSVHMPYICVREPLKLEIGRVIEVGLTQYVAFYDTCHNSEAYDRCTAIGGEFARINSSEAMLVASLLRLTSQSVSGASFWVAGNCTAMYGGWDLQGQAAPGSVLQRPCNDSLPVLCQRDIPALLRP</sequence>